<organism evidence="1 2">
    <name type="scientific">Trifolium medium</name>
    <dbReference type="NCBI Taxonomy" id="97028"/>
    <lineage>
        <taxon>Eukaryota</taxon>
        <taxon>Viridiplantae</taxon>
        <taxon>Streptophyta</taxon>
        <taxon>Embryophyta</taxon>
        <taxon>Tracheophyta</taxon>
        <taxon>Spermatophyta</taxon>
        <taxon>Magnoliopsida</taxon>
        <taxon>eudicotyledons</taxon>
        <taxon>Gunneridae</taxon>
        <taxon>Pentapetalae</taxon>
        <taxon>rosids</taxon>
        <taxon>fabids</taxon>
        <taxon>Fabales</taxon>
        <taxon>Fabaceae</taxon>
        <taxon>Papilionoideae</taxon>
        <taxon>50 kb inversion clade</taxon>
        <taxon>NPAAA clade</taxon>
        <taxon>Hologalegina</taxon>
        <taxon>IRL clade</taxon>
        <taxon>Trifolieae</taxon>
        <taxon>Trifolium</taxon>
    </lineage>
</organism>
<evidence type="ECO:0000313" key="2">
    <source>
        <dbReference type="Proteomes" id="UP000265520"/>
    </source>
</evidence>
<dbReference type="EMBL" id="LXQA010703797">
    <property type="protein sequence ID" value="MCI66858.1"/>
    <property type="molecule type" value="Genomic_DNA"/>
</dbReference>
<accession>A0A392U177</accession>
<sequence>MASNQFPPSRISLKVLRLVADLKEMLLEDLSYAIEDLED</sequence>
<dbReference type="AlphaFoldDB" id="A0A392U177"/>
<feature type="non-terminal residue" evidence="1">
    <location>
        <position position="39"/>
    </location>
</feature>
<evidence type="ECO:0000313" key="1">
    <source>
        <dbReference type="EMBL" id="MCI66858.1"/>
    </source>
</evidence>
<comment type="caution">
    <text evidence="1">The sequence shown here is derived from an EMBL/GenBank/DDBJ whole genome shotgun (WGS) entry which is preliminary data.</text>
</comment>
<keyword evidence="2" id="KW-1185">Reference proteome</keyword>
<reference evidence="1 2" key="1">
    <citation type="journal article" date="2018" name="Front. Plant Sci.">
        <title>Red Clover (Trifolium pratense) and Zigzag Clover (T. medium) - A Picture of Genomic Similarities and Differences.</title>
        <authorList>
            <person name="Dluhosova J."/>
            <person name="Istvanek J."/>
            <person name="Nedelnik J."/>
            <person name="Repkova J."/>
        </authorList>
    </citation>
    <scope>NUCLEOTIDE SEQUENCE [LARGE SCALE GENOMIC DNA]</scope>
    <source>
        <strain evidence="2">cv. 10/8</strain>
        <tissue evidence="1">Leaf</tissue>
    </source>
</reference>
<name>A0A392U177_9FABA</name>
<protein>
    <submittedName>
        <fullName evidence="1">Uncharacterized protein</fullName>
    </submittedName>
</protein>
<dbReference type="Proteomes" id="UP000265520">
    <property type="component" value="Unassembled WGS sequence"/>
</dbReference>
<proteinExistence type="predicted"/>